<keyword evidence="1" id="KW-1133">Transmembrane helix</keyword>
<keyword evidence="1" id="KW-0812">Transmembrane</keyword>
<evidence type="ECO:0000256" key="1">
    <source>
        <dbReference type="SAM" id="Phobius"/>
    </source>
</evidence>
<proteinExistence type="predicted"/>
<keyword evidence="1" id="KW-0472">Membrane</keyword>
<gene>
    <name evidence="2" type="ORF">J1C50_13665</name>
</gene>
<sequence>MCSSSVPPGTFSPQSGQNSGFGFGWIAIGNECFFAVFFFGGTLFSRGFAAFEPLWAFGLSLGSTNPTTSLGRLATGSATTPAGLMIPALMYSSRNDMISTSLRE</sequence>
<dbReference type="EMBL" id="JAFLRD010000010">
    <property type="protein sequence ID" value="MBO0416556.1"/>
    <property type="molecule type" value="Genomic_DNA"/>
</dbReference>
<evidence type="ECO:0000313" key="3">
    <source>
        <dbReference type="Proteomes" id="UP000664349"/>
    </source>
</evidence>
<keyword evidence="3" id="KW-1185">Reference proteome</keyword>
<protein>
    <submittedName>
        <fullName evidence="2">Uncharacterized protein</fullName>
    </submittedName>
</protein>
<accession>A0ABS3GNC6</accession>
<reference evidence="2 3" key="1">
    <citation type="submission" date="2021-03" db="EMBL/GenBank/DDBJ databases">
        <title>First Case of infection caused by Chromobacterium haemolyticum derived from water in China.</title>
        <authorList>
            <person name="Chen J."/>
            <person name="Liu C."/>
        </authorList>
    </citation>
    <scope>NUCLEOTIDE SEQUENCE [LARGE SCALE GENOMIC DNA]</scope>
    <source>
        <strain evidence="2 3">WJ-5</strain>
    </source>
</reference>
<dbReference type="RefSeq" id="WP_200122852.1">
    <property type="nucleotide sequence ID" value="NZ_JAEILV010000009.1"/>
</dbReference>
<comment type="caution">
    <text evidence="2">The sequence shown here is derived from an EMBL/GenBank/DDBJ whole genome shotgun (WGS) entry which is preliminary data.</text>
</comment>
<evidence type="ECO:0000313" key="2">
    <source>
        <dbReference type="EMBL" id="MBO0416556.1"/>
    </source>
</evidence>
<feature type="transmembrane region" description="Helical" evidence="1">
    <location>
        <begin position="20"/>
        <end position="44"/>
    </location>
</feature>
<organism evidence="2 3">
    <name type="scientific">Chromobacterium haemolyticum</name>
    <dbReference type="NCBI Taxonomy" id="394935"/>
    <lineage>
        <taxon>Bacteria</taxon>
        <taxon>Pseudomonadati</taxon>
        <taxon>Pseudomonadota</taxon>
        <taxon>Betaproteobacteria</taxon>
        <taxon>Neisseriales</taxon>
        <taxon>Chromobacteriaceae</taxon>
        <taxon>Chromobacterium</taxon>
    </lineage>
</organism>
<name>A0ABS3GNC6_9NEIS</name>
<dbReference type="Proteomes" id="UP000664349">
    <property type="component" value="Unassembled WGS sequence"/>
</dbReference>